<keyword evidence="4" id="KW-1185">Reference proteome</keyword>
<evidence type="ECO:0000256" key="2">
    <source>
        <dbReference type="ARBA" id="ARBA00031310"/>
    </source>
</evidence>
<name>A0A9B0X253_CHRAS</name>
<dbReference type="GeneID" id="102815683"/>
<dbReference type="CTD" id="9315"/>
<dbReference type="GO" id="GO:0017015">
    <property type="term" value="P:regulation of transforming growth factor beta receptor signaling pathway"/>
    <property type="evidence" value="ECO:0007669"/>
    <property type="project" value="TreeGrafter"/>
</dbReference>
<dbReference type="AlphaFoldDB" id="A0A9B0X253"/>
<dbReference type="InterPro" id="IPR024417">
    <property type="entry name" value="Neuronal_3.1"/>
</dbReference>
<dbReference type="GO" id="GO:0045664">
    <property type="term" value="P:regulation of neuron differentiation"/>
    <property type="evidence" value="ECO:0007669"/>
    <property type="project" value="TreeGrafter"/>
</dbReference>
<gene>
    <name evidence="5" type="primary">NREP</name>
</gene>
<dbReference type="PANTHER" id="PTHR17102">
    <property type="entry name" value="NEURONAL REGENERATION-RELATED PROTEIN"/>
    <property type="match status" value="1"/>
</dbReference>
<dbReference type="PANTHER" id="PTHR17102:SF4">
    <property type="entry name" value="NEURONAL REGENERATION-RELATED PROTEIN"/>
    <property type="match status" value="1"/>
</dbReference>
<dbReference type="Proteomes" id="UP000504623">
    <property type="component" value="Unplaced"/>
</dbReference>
<dbReference type="OrthoDB" id="9383199at2759"/>
<evidence type="ECO:0000256" key="1">
    <source>
        <dbReference type="ARBA" id="ARBA00022173"/>
    </source>
</evidence>
<evidence type="ECO:0000313" key="4">
    <source>
        <dbReference type="Proteomes" id="UP000504623"/>
    </source>
</evidence>
<dbReference type="GO" id="GO:0031103">
    <property type="term" value="P:axon regeneration"/>
    <property type="evidence" value="ECO:0007669"/>
    <property type="project" value="TreeGrafter"/>
</dbReference>
<dbReference type="Pfam" id="PF11092">
    <property type="entry name" value="Alveol-reg_P311"/>
    <property type="match status" value="1"/>
</dbReference>
<sequence length="115" mass="13033">MGQKTSINTYKKTLQLTQENTAVNLMIRLPSPVFSKAKMASKSVHSFISEVYPDLLVWVNKEPFPNNMEGRLHKGRLPVPKEVNRKKGEENAAACLTPLGNSELLPQRINYLYSF</sequence>
<evidence type="ECO:0000313" key="5">
    <source>
        <dbReference type="RefSeq" id="XP_006875580.1"/>
    </source>
</evidence>
<dbReference type="RefSeq" id="XP_006875580.1">
    <property type="nucleotide sequence ID" value="XM_006875518.1"/>
</dbReference>
<proteinExistence type="predicted"/>
<organism evidence="4 5">
    <name type="scientific">Chrysochloris asiatica</name>
    <name type="common">Cape golden mole</name>
    <dbReference type="NCBI Taxonomy" id="185453"/>
    <lineage>
        <taxon>Eukaryota</taxon>
        <taxon>Metazoa</taxon>
        <taxon>Chordata</taxon>
        <taxon>Craniata</taxon>
        <taxon>Vertebrata</taxon>
        <taxon>Euteleostomi</taxon>
        <taxon>Mammalia</taxon>
        <taxon>Eutheria</taxon>
        <taxon>Afrotheria</taxon>
        <taxon>Chrysochloridae</taxon>
        <taxon>Chrysochlorinae</taxon>
        <taxon>Chrysochloris</taxon>
    </lineage>
</organism>
<accession>A0A9B0X253</accession>
<evidence type="ECO:0000256" key="3">
    <source>
        <dbReference type="ARBA" id="ARBA00033348"/>
    </source>
</evidence>
<protein>
    <recommendedName>
        <fullName evidence="1">Neuronal regeneration-related protein</fullName>
    </recommendedName>
    <alternativeName>
        <fullName evidence="2">Neuronal protein 3.1</fullName>
    </alternativeName>
    <alternativeName>
        <fullName evidence="3">Protein p311</fullName>
    </alternativeName>
</protein>
<reference evidence="5" key="1">
    <citation type="submission" date="2025-08" db="UniProtKB">
        <authorList>
            <consortium name="RefSeq"/>
        </authorList>
    </citation>
    <scope>IDENTIFICATION</scope>
    <source>
        <tissue evidence="5">Spleen</tissue>
    </source>
</reference>